<dbReference type="OrthoDB" id="1467814at2"/>
<keyword evidence="1" id="KW-1133">Transmembrane helix</keyword>
<name>A0A173MC76_9BACT</name>
<feature type="transmembrane region" description="Helical" evidence="1">
    <location>
        <begin position="44"/>
        <end position="62"/>
    </location>
</feature>
<keyword evidence="1" id="KW-0812">Transmembrane</keyword>
<keyword evidence="1" id="KW-0472">Membrane</keyword>
<keyword evidence="3" id="KW-1185">Reference proteome</keyword>
<dbReference type="Proteomes" id="UP000186917">
    <property type="component" value="Unassembled WGS sequence"/>
</dbReference>
<evidence type="ECO:0000313" key="2">
    <source>
        <dbReference type="EMBL" id="SIT34172.1"/>
    </source>
</evidence>
<dbReference type="EMBL" id="FTOR01000015">
    <property type="protein sequence ID" value="SIT34172.1"/>
    <property type="molecule type" value="Genomic_DNA"/>
</dbReference>
<proteinExistence type="predicted"/>
<organism evidence="2 3">
    <name type="scientific">Filimonas lacunae</name>
    <dbReference type="NCBI Taxonomy" id="477680"/>
    <lineage>
        <taxon>Bacteria</taxon>
        <taxon>Pseudomonadati</taxon>
        <taxon>Bacteroidota</taxon>
        <taxon>Chitinophagia</taxon>
        <taxon>Chitinophagales</taxon>
        <taxon>Chitinophagaceae</taxon>
        <taxon>Filimonas</taxon>
    </lineage>
</organism>
<dbReference type="RefSeq" id="WP_076382595.1">
    <property type="nucleotide sequence ID" value="NZ_AP017422.1"/>
</dbReference>
<feature type="transmembrane region" description="Helical" evidence="1">
    <location>
        <begin position="74"/>
        <end position="92"/>
    </location>
</feature>
<dbReference type="AlphaFoldDB" id="A0A173MC76"/>
<reference evidence="3" key="1">
    <citation type="submission" date="2017-01" db="EMBL/GenBank/DDBJ databases">
        <authorList>
            <person name="Varghese N."/>
            <person name="Submissions S."/>
        </authorList>
    </citation>
    <scope>NUCLEOTIDE SEQUENCE [LARGE SCALE GENOMIC DNA]</scope>
    <source>
        <strain evidence="3">DSM 21054</strain>
    </source>
</reference>
<evidence type="ECO:0000256" key="1">
    <source>
        <dbReference type="SAM" id="Phobius"/>
    </source>
</evidence>
<gene>
    <name evidence="2" type="ORF">SAMN05421788_11524</name>
</gene>
<protein>
    <submittedName>
        <fullName evidence="2">Uncharacterized protein</fullName>
    </submittedName>
</protein>
<accession>A0A173MC76</accession>
<dbReference type="STRING" id="477680.SAMN05421788_11524"/>
<feature type="transmembrane region" description="Helical" evidence="1">
    <location>
        <begin position="104"/>
        <end position="124"/>
    </location>
</feature>
<sequence length="135" mass="14665">MFIRSLLLGIIAGLLAGVASWLYQKQVYLEATATDFATVVKTSNIFIGSLIGGLLAAVGYWLTIKILKSKGEIVFNLIFVVLSFASILKILSFSLPPTSEDDPALLIGLTVPMHFFPALAWFTLKPLFFPAKAAE</sequence>
<dbReference type="KEGG" id="fln:FLA_1143"/>
<evidence type="ECO:0000313" key="3">
    <source>
        <dbReference type="Proteomes" id="UP000186917"/>
    </source>
</evidence>